<keyword evidence="4" id="KW-1185">Reference proteome</keyword>
<proteinExistence type="predicted"/>
<dbReference type="Pfam" id="PF18962">
    <property type="entry name" value="Por_Secre_tail"/>
    <property type="match status" value="1"/>
</dbReference>
<protein>
    <submittedName>
        <fullName evidence="3">T9SS type A sorting domain-containing protein</fullName>
    </submittedName>
</protein>
<dbReference type="Pfam" id="PF18998">
    <property type="entry name" value="Flg_new_2"/>
    <property type="match status" value="3"/>
</dbReference>
<dbReference type="RefSeq" id="WP_212192505.1">
    <property type="nucleotide sequence ID" value="NZ_JAGTAR010000033.1"/>
</dbReference>
<feature type="domain" description="Bacterial repeat" evidence="2">
    <location>
        <begin position="58"/>
        <end position="133"/>
    </location>
</feature>
<feature type="domain" description="Secretion system C-terminal sorting" evidence="1">
    <location>
        <begin position="228"/>
        <end position="293"/>
    </location>
</feature>
<feature type="domain" description="Bacterial repeat" evidence="2">
    <location>
        <begin position="136"/>
        <end position="214"/>
    </location>
</feature>
<evidence type="ECO:0000313" key="3">
    <source>
        <dbReference type="EMBL" id="MBR8537480.1"/>
    </source>
</evidence>
<gene>
    <name evidence="3" type="ORF">KDU71_18065</name>
</gene>
<accession>A0A941IYY3</accession>
<evidence type="ECO:0000259" key="1">
    <source>
        <dbReference type="Pfam" id="PF18962"/>
    </source>
</evidence>
<dbReference type="Proteomes" id="UP000679220">
    <property type="component" value="Unassembled WGS sequence"/>
</dbReference>
<dbReference type="AlphaFoldDB" id="A0A941IYY3"/>
<evidence type="ECO:0000259" key="2">
    <source>
        <dbReference type="Pfam" id="PF18998"/>
    </source>
</evidence>
<organism evidence="3 4">
    <name type="scientific">Carboxylicivirga sediminis</name>
    <dbReference type="NCBI Taxonomy" id="2006564"/>
    <lineage>
        <taxon>Bacteria</taxon>
        <taxon>Pseudomonadati</taxon>
        <taxon>Bacteroidota</taxon>
        <taxon>Bacteroidia</taxon>
        <taxon>Marinilabiliales</taxon>
        <taxon>Marinilabiliaceae</taxon>
        <taxon>Carboxylicivirga</taxon>
    </lineage>
</organism>
<dbReference type="InterPro" id="IPR026444">
    <property type="entry name" value="Secre_tail"/>
</dbReference>
<reference evidence="3" key="2">
    <citation type="submission" date="2021-04" db="EMBL/GenBank/DDBJ databases">
        <authorList>
            <person name="Zhang T."/>
            <person name="Zhang Y."/>
            <person name="Lu D."/>
            <person name="Zuo D."/>
            <person name="Du Z."/>
        </authorList>
    </citation>
    <scope>NUCLEOTIDE SEQUENCE</scope>
    <source>
        <strain evidence="3">JR1</strain>
    </source>
</reference>
<comment type="caution">
    <text evidence="3">The sequence shown here is derived from an EMBL/GenBank/DDBJ whole genome shotgun (WGS) entry which is preliminary data.</text>
</comment>
<dbReference type="EMBL" id="JAGTAR010000033">
    <property type="protein sequence ID" value="MBR8537480.1"/>
    <property type="molecule type" value="Genomic_DNA"/>
</dbReference>
<name>A0A941IYY3_9BACT</name>
<feature type="domain" description="Bacterial repeat" evidence="2">
    <location>
        <begin position="7"/>
        <end position="55"/>
    </location>
</feature>
<sequence>NESSDEFTITPDAGYKLTSLQLGGEEVQWEDNAGVLTYTVTTVTTDVSLVAAFTQYFTVSATAGTGGAITPGSSEVLINEDSDEFTITPEAGYKLTSLLLDGVEVQWEDNAGVLTYTVSAVAADASLVAGFTQYFTVTVNANDGGTVENEGANEVYINELFDIVITPDQGYTITSVTINAGDNVVGELTEDNGVYFMQLTDIAENKNVEVTFELANSISKTSAAKHRVYPTVTNGLVNVEGDYERIEIVSLTGNVVKQLKNDTGGQLELYDLSPGTYIVVIHSKSGRTLSKIIKK</sequence>
<evidence type="ECO:0000313" key="4">
    <source>
        <dbReference type="Proteomes" id="UP000679220"/>
    </source>
</evidence>
<dbReference type="NCBIfam" id="TIGR04183">
    <property type="entry name" value="Por_Secre_tail"/>
    <property type="match status" value="1"/>
</dbReference>
<dbReference type="InterPro" id="IPR044060">
    <property type="entry name" value="Bacterial_rp_domain"/>
</dbReference>
<feature type="non-terminal residue" evidence="3">
    <location>
        <position position="1"/>
    </location>
</feature>
<reference evidence="3" key="1">
    <citation type="journal article" date="2018" name="Int. J. Syst. Evol. Microbiol.">
        <title>Carboxylicivirga sediminis sp. nov., isolated from coastal sediment.</title>
        <authorList>
            <person name="Wang F.Q."/>
            <person name="Ren L.H."/>
            <person name="Zou R.J."/>
            <person name="Sun Y.Z."/>
            <person name="Liu X.J."/>
            <person name="Jiang F."/>
            <person name="Liu L.J."/>
        </authorList>
    </citation>
    <scope>NUCLEOTIDE SEQUENCE</scope>
    <source>
        <strain evidence="3">JR1</strain>
    </source>
</reference>